<proteinExistence type="predicted"/>
<protein>
    <submittedName>
        <fullName evidence="1">Peptide methionine sulfoxide reductase</fullName>
    </submittedName>
</protein>
<comment type="caution">
    <text evidence="1">The sequence shown here is derived from an EMBL/GenBank/DDBJ whole genome shotgun (WGS) entry which is preliminary data.</text>
</comment>
<dbReference type="OrthoDB" id="1189996at2"/>
<evidence type="ECO:0000313" key="2">
    <source>
        <dbReference type="Proteomes" id="UP000238426"/>
    </source>
</evidence>
<organism evidence="1 2">
    <name type="scientific">Aurantibacter aestuarii</name>
    <dbReference type="NCBI Taxonomy" id="1266046"/>
    <lineage>
        <taxon>Bacteria</taxon>
        <taxon>Pseudomonadati</taxon>
        <taxon>Bacteroidota</taxon>
        <taxon>Flavobacteriia</taxon>
        <taxon>Flavobacteriales</taxon>
        <taxon>Flavobacteriaceae</taxon>
        <taxon>Aurantibacter</taxon>
    </lineage>
</organism>
<dbReference type="AlphaFoldDB" id="A0A2T1N923"/>
<evidence type="ECO:0000313" key="1">
    <source>
        <dbReference type="EMBL" id="PSG88364.1"/>
    </source>
</evidence>
<reference evidence="1 2" key="1">
    <citation type="submission" date="2018-03" db="EMBL/GenBank/DDBJ databases">
        <title>Mesoflavibacter sp. HG37 and Mesoflavibacter sp. HG96 sp.nov., two marine bacteria isolated from seawater of Western Pacific Ocean.</title>
        <authorList>
            <person name="Cheng H."/>
            <person name="Wu Y.-H."/>
            <person name="Guo L.-L."/>
            <person name="Xu X.-W."/>
        </authorList>
    </citation>
    <scope>NUCLEOTIDE SEQUENCE [LARGE SCALE GENOMIC DNA]</scope>
    <source>
        <strain evidence="1 2">KCTC 32269</strain>
    </source>
</reference>
<gene>
    <name evidence="1" type="ORF">C7H52_08670</name>
</gene>
<sequence>MKLLKHIKSIALGYSEVFYKGEKYGVTREDFNGGKSIKVYAKALGGSHFISFNYYLTSTSQLLKPCEMSAEEVIHFLKYYKSI</sequence>
<dbReference type="EMBL" id="PXOQ01000009">
    <property type="protein sequence ID" value="PSG88364.1"/>
    <property type="molecule type" value="Genomic_DNA"/>
</dbReference>
<dbReference type="RefSeq" id="WP_106463502.1">
    <property type="nucleotide sequence ID" value="NZ_PXOQ01000009.1"/>
</dbReference>
<dbReference type="Proteomes" id="UP000238426">
    <property type="component" value="Unassembled WGS sequence"/>
</dbReference>
<name>A0A2T1N923_9FLAO</name>
<keyword evidence="2" id="KW-1185">Reference proteome</keyword>
<accession>A0A2T1N923</accession>